<dbReference type="PROSITE" id="PS50983">
    <property type="entry name" value="FE_B12_PBP"/>
    <property type="match status" value="1"/>
</dbReference>
<dbReference type="CDD" id="cd01146">
    <property type="entry name" value="FhuD"/>
    <property type="match status" value="1"/>
</dbReference>
<organism evidence="8 9">
    <name type="scientific">Stutzerimonas xanthomarina DSM 18231</name>
    <dbReference type="NCBI Taxonomy" id="1403346"/>
    <lineage>
        <taxon>Bacteria</taxon>
        <taxon>Pseudomonadati</taxon>
        <taxon>Pseudomonadota</taxon>
        <taxon>Gammaproteobacteria</taxon>
        <taxon>Pseudomonadales</taxon>
        <taxon>Pseudomonadaceae</taxon>
        <taxon>Stutzerimonas</taxon>
    </lineage>
</organism>
<sequence>MKRLPRLVALFGLLLLIGSRSHASEAPRVAALSWEPVEHLLMLGIEPVAVADADDYRAWVVRPTLPESVTPVGTRTEPNLELLAQLDLDLIVITPLIEDLRDKLERIAPVVAYGDFTQARDNYLMQRENYLALAKRIGRLDRARETLAAMDARLNALRQQLHAHFGETLPAVSVVRFSTPTAVLVYGPNSMPAHALSLLGLDSAYATPVSRWGNLQLPVTVLSEIDEGVVLHIEPFAAGERLFRSRLWQGMPFVRAGRFAGMRPAWTHGGVFCVQFLAEAITEALLTIPPTAIQAAGGQAGQTP</sequence>
<dbReference type="InterPro" id="IPR002491">
    <property type="entry name" value="ABC_transptr_periplasmic_BD"/>
</dbReference>
<name>A0A1M5PQ54_9GAMM</name>
<evidence type="ECO:0000256" key="3">
    <source>
        <dbReference type="ARBA" id="ARBA00022448"/>
    </source>
</evidence>
<comment type="similarity">
    <text evidence="2">Belongs to the bacterial solute-binding protein 8 family.</text>
</comment>
<evidence type="ECO:0000256" key="6">
    <source>
        <dbReference type="SAM" id="SignalP"/>
    </source>
</evidence>
<dbReference type="Pfam" id="PF01497">
    <property type="entry name" value="Peripla_BP_2"/>
    <property type="match status" value="1"/>
</dbReference>
<dbReference type="EMBL" id="FQXA01000003">
    <property type="protein sequence ID" value="SHH03821.1"/>
    <property type="molecule type" value="Genomic_DNA"/>
</dbReference>
<proteinExistence type="inferred from homology"/>
<dbReference type="PANTHER" id="PTHR30532">
    <property type="entry name" value="IRON III DICITRATE-BINDING PERIPLASMIC PROTEIN"/>
    <property type="match status" value="1"/>
</dbReference>
<dbReference type="PANTHER" id="PTHR30532:SF1">
    <property type="entry name" value="IRON(3+)-HYDROXAMATE-BINDING PROTEIN FHUD"/>
    <property type="match status" value="1"/>
</dbReference>
<comment type="subcellular location">
    <subcellularLocation>
        <location evidence="1">Cell envelope</location>
    </subcellularLocation>
</comment>
<feature type="signal peptide" evidence="6">
    <location>
        <begin position="1"/>
        <end position="23"/>
    </location>
</feature>
<keyword evidence="4" id="KW-0406">Ion transport</keyword>
<evidence type="ECO:0000313" key="9">
    <source>
        <dbReference type="Proteomes" id="UP000184000"/>
    </source>
</evidence>
<dbReference type="GO" id="GO:0030288">
    <property type="term" value="C:outer membrane-bounded periplasmic space"/>
    <property type="evidence" value="ECO:0007669"/>
    <property type="project" value="TreeGrafter"/>
</dbReference>
<reference evidence="8 9" key="1">
    <citation type="submission" date="2016-11" db="EMBL/GenBank/DDBJ databases">
        <authorList>
            <person name="Jaros S."/>
            <person name="Januszkiewicz K."/>
            <person name="Wedrychowicz H."/>
        </authorList>
    </citation>
    <scope>NUCLEOTIDE SEQUENCE [LARGE SCALE GENOMIC DNA]</scope>
    <source>
        <strain evidence="8 9">DSM 18231</strain>
    </source>
</reference>
<dbReference type="GeneID" id="98637333"/>
<dbReference type="GO" id="GO:1901678">
    <property type="term" value="P:iron coordination entity transport"/>
    <property type="evidence" value="ECO:0007669"/>
    <property type="project" value="UniProtKB-ARBA"/>
</dbReference>
<feature type="chain" id="PRO_5009912993" evidence="6">
    <location>
        <begin position="24"/>
        <end position="304"/>
    </location>
</feature>
<evidence type="ECO:0000256" key="5">
    <source>
        <dbReference type="ARBA" id="ARBA00022729"/>
    </source>
</evidence>
<dbReference type="InterPro" id="IPR051313">
    <property type="entry name" value="Bact_iron-sidero_bind"/>
</dbReference>
<evidence type="ECO:0000256" key="1">
    <source>
        <dbReference type="ARBA" id="ARBA00004196"/>
    </source>
</evidence>
<dbReference type="SUPFAM" id="SSF53807">
    <property type="entry name" value="Helical backbone' metal receptor"/>
    <property type="match status" value="1"/>
</dbReference>
<dbReference type="Gene3D" id="3.40.50.1980">
    <property type="entry name" value="Nitrogenase molybdenum iron protein domain"/>
    <property type="match status" value="2"/>
</dbReference>
<gene>
    <name evidence="8" type="ORF">SAMN02744645_2326</name>
</gene>
<feature type="domain" description="Fe/B12 periplasmic-binding" evidence="7">
    <location>
        <begin position="28"/>
        <end position="289"/>
    </location>
</feature>
<accession>A0A1M5PQ54</accession>
<dbReference type="AlphaFoldDB" id="A0A1M5PQ54"/>
<dbReference type="PRINTS" id="PR01715">
    <property type="entry name" value="FERRIBNDNGPP"/>
</dbReference>
<keyword evidence="3" id="KW-0813">Transport</keyword>
<evidence type="ECO:0000256" key="2">
    <source>
        <dbReference type="ARBA" id="ARBA00008814"/>
    </source>
</evidence>
<dbReference type="Proteomes" id="UP000184000">
    <property type="component" value="Unassembled WGS sequence"/>
</dbReference>
<evidence type="ECO:0000259" key="7">
    <source>
        <dbReference type="PROSITE" id="PS50983"/>
    </source>
</evidence>
<keyword evidence="4" id="KW-0410">Iron transport</keyword>
<keyword evidence="4" id="KW-0408">Iron</keyword>
<dbReference type="RefSeq" id="WP_073300950.1">
    <property type="nucleotide sequence ID" value="NZ_FQXA01000003.1"/>
</dbReference>
<protein>
    <submittedName>
        <fullName evidence="8">Iron complex transport system substrate-binding protein</fullName>
    </submittedName>
</protein>
<evidence type="ECO:0000256" key="4">
    <source>
        <dbReference type="ARBA" id="ARBA00022496"/>
    </source>
</evidence>
<evidence type="ECO:0000313" key="8">
    <source>
        <dbReference type="EMBL" id="SHH03821.1"/>
    </source>
</evidence>
<keyword evidence="5 6" id="KW-0732">Signal</keyword>